<dbReference type="EMBL" id="JBHSMP010000021">
    <property type="protein sequence ID" value="MFC5430691.1"/>
    <property type="molecule type" value="Genomic_DNA"/>
</dbReference>
<dbReference type="Proteomes" id="UP001596103">
    <property type="component" value="Unassembled WGS sequence"/>
</dbReference>
<dbReference type="InterPro" id="IPR011051">
    <property type="entry name" value="RmlC_Cupin_sf"/>
</dbReference>
<name>A0ABW0JC42_9BURK</name>
<dbReference type="RefSeq" id="WP_377713352.1">
    <property type="nucleotide sequence ID" value="NZ_JBHSMP010000021.1"/>
</dbReference>
<sequence>MTFTAEPQFLFTDSEAVPWIDSKHARGVQVKNLGKANGRGLQLVRFEPGASFPWHLHEGPEFIFLLDGEAVQNGKRLGRGWSSVAEKGTTDESFHSETGCVFLLCYALLPSQ</sequence>
<dbReference type="SUPFAM" id="SSF51182">
    <property type="entry name" value="RmlC-like cupins"/>
    <property type="match status" value="1"/>
</dbReference>
<dbReference type="InterPro" id="IPR025979">
    <property type="entry name" value="ChrR-like_cupin_dom"/>
</dbReference>
<gene>
    <name evidence="2" type="ORF">ACFPTO_18070</name>
</gene>
<evidence type="ECO:0000259" key="1">
    <source>
        <dbReference type="Pfam" id="PF12973"/>
    </source>
</evidence>
<protein>
    <submittedName>
        <fullName evidence="2">Cupin domain-containing protein</fullName>
    </submittedName>
</protein>
<dbReference type="InterPro" id="IPR014710">
    <property type="entry name" value="RmlC-like_jellyroll"/>
</dbReference>
<evidence type="ECO:0000313" key="3">
    <source>
        <dbReference type="Proteomes" id="UP001596103"/>
    </source>
</evidence>
<dbReference type="Gene3D" id="2.60.120.10">
    <property type="entry name" value="Jelly Rolls"/>
    <property type="match status" value="1"/>
</dbReference>
<keyword evidence="3" id="KW-1185">Reference proteome</keyword>
<organism evidence="2 3">
    <name type="scientific">Paraburkholderia denitrificans</name>
    <dbReference type="NCBI Taxonomy" id="694025"/>
    <lineage>
        <taxon>Bacteria</taxon>
        <taxon>Pseudomonadati</taxon>
        <taxon>Pseudomonadota</taxon>
        <taxon>Betaproteobacteria</taxon>
        <taxon>Burkholderiales</taxon>
        <taxon>Burkholderiaceae</taxon>
        <taxon>Paraburkholderia</taxon>
    </lineage>
</organism>
<accession>A0ABW0JC42</accession>
<feature type="domain" description="ChrR-like cupin" evidence="1">
    <location>
        <begin position="11"/>
        <end position="104"/>
    </location>
</feature>
<proteinExistence type="predicted"/>
<evidence type="ECO:0000313" key="2">
    <source>
        <dbReference type="EMBL" id="MFC5430691.1"/>
    </source>
</evidence>
<dbReference type="Pfam" id="PF12973">
    <property type="entry name" value="Cupin_7"/>
    <property type="match status" value="1"/>
</dbReference>
<comment type="caution">
    <text evidence="2">The sequence shown here is derived from an EMBL/GenBank/DDBJ whole genome shotgun (WGS) entry which is preliminary data.</text>
</comment>
<reference evidence="3" key="1">
    <citation type="journal article" date="2019" name="Int. J. Syst. Evol. Microbiol.">
        <title>The Global Catalogue of Microorganisms (GCM) 10K type strain sequencing project: providing services to taxonomists for standard genome sequencing and annotation.</title>
        <authorList>
            <consortium name="The Broad Institute Genomics Platform"/>
            <consortium name="The Broad Institute Genome Sequencing Center for Infectious Disease"/>
            <person name="Wu L."/>
            <person name="Ma J."/>
        </authorList>
    </citation>
    <scope>NUCLEOTIDE SEQUENCE [LARGE SCALE GENOMIC DNA]</scope>
    <source>
        <strain evidence="3">CCUG 56042</strain>
    </source>
</reference>